<gene>
    <name evidence="1" type="ORF">JGU71_06805</name>
</gene>
<proteinExistence type="predicted"/>
<dbReference type="Pfam" id="PF02575">
    <property type="entry name" value="YbaB_DNA_bd"/>
    <property type="match status" value="1"/>
</dbReference>
<evidence type="ECO:0000313" key="1">
    <source>
        <dbReference type="EMBL" id="MBJ8338588.1"/>
    </source>
</evidence>
<dbReference type="SUPFAM" id="SSF82607">
    <property type="entry name" value="YbaB-like"/>
    <property type="match status" value="1"/>
</dbReference>
<accession>A0A934NNQ0</accession>
<dbReference type="AlphaFoldDB" id="A0A934NNQ0"/>
<dbReference type="Proteomes" id="UP000655868">
    <property type="component" value="Unassembled WGS sequence"/>
</dbReference>
<reference evidence="1" key="1">
    <citation type="submission" date="2020-12" db="EMBL/GenBank/DDBJ databases">
        <title>Antrihabitans popcorni sp. nov. and Antrihabitans auranticaus sp. nov., isolated from a larva cave.</title>
        <authorList>
            <person name="Lee S.D."/>
            <person name="Kim I.S."/>
        </authorList>
    </citation>
    <scope>NUCLEOTIDE SEQUENCE</scope>
    <source>
        <strain evidence="1">YC3-6</strain>
    </source>
</reference>
<dbReference type="InterPro" id="IPR036894">
    <property type="entry name" value="YbaB-like_sf"/>
</dbReference>
<dbReference type="InterPro" id="IPR004401">
    <property type="entry name" value="YbaB/EbfC"/>
</dbReference>
<dbReference type="Gene3D" id="3.30.1310.10">
    <property type="entry name" value="Nucleoid-associated protein YbaB-like domain"/>
    <property type="match status" value="1"/>
</dbReference>
<dbReference type="GO" id="GO:0003677">
    <property type="term" value="F:DNA binding"/>
    <property type="evidence" value="ECO:0007669"/>
    <property type="project" value="InterPro"/>
</dbReference>
<evidence type="ECO:0000313" key="2">
    <source>
        <dbReference type="Proteomes" id="UP000655868"/>
    </source>
</evidence>
<organism evidence="1 2">
    <name type="scientific">Antrihabitans stalagmiti</name>
    <dbReference type="NCBI Taxonomy" id="2799499"/>
    <lineage>
        <taxon>Bacteria</taxon>
        <taxon>Bacillati</taxon>
        <taxon>Actinomycetota</taxon>
        <taxon>Actinomycetes</taxon>
        <taxon>Mycobacteriales</taxon>
        <taxon>Nocardiaceae</taxon>
        <taxon>Antrihabitans</taxon>
    </lineage>
</organism>
<protein>
    <submittedName>
        <fullName evidence="1">YbaB/EbfC family nucleoid-associated protein</fullName>
    </submittedName>
</protein>
<keyword evidence="2" id="KW-1185">Reference proteome</keyword>
<sequence>MSAAMDALEDRARRQLDRMRELNEQLAVIRVRETSPDGQITAEVDGLGTLLDLEFTHAISKLSPKDFETLLVATAGMAAQRAFARRAQLVESFNEEAADLIASSQLH</sequence>
<name>A0A934NNQ0_9NOCA</name>
<comment type="caution">
    <text evidence="1">The sequence shown here is derived from an EMBL/GenBank/DDBJ whole genome shotgun (WGS) entry which is preliminary data.</text>
</comment>
<dbReference type="EMBL" id="JAEMNV010000002">
    <property type="protein sequence ID" value="MBJ8338588.1"/>
    <property type="molecule type" value="Genomic_DNA"/>
</dbReference>